<evidence type="ECO:0000259" key="1">
    <source>
        <dbReference type="Pfam" id="PF18746"/>
    </source>
</evidence>
<dbReference type="OrthoDB" id="965955at2"/>
<organism evidence="2 3">
    <name type="scientific">Dyadobacter sediminis</name>
    <dbReference type="NCBI Taxonomy" id="1493691"/>
    <lineage>
        <taxon>Bacteria</taxon>
        <taxon>Pseudomonadati</taxon>
        <taxon>Bacteroidota</taxon>
        <taxon>Cytophagia</taxon>
        <taxon>Cytophagales</taxon>
        <taxon>Spirosomataceae</taxon>
        <taxon>Dyadobacter</taxon>
    </lineage>
</organism>
<dbReference type="EMBL" id="VCEI01000014">
    <property type="protein sequence ID" value="TLU95293.1"/>
    <property type="molecule type" value="Genomic_DNA"/>
</dbReference>
<evidence type="ECO:0000313" key="3">
    <source>
        <dbReference type="Proteomes" id="UP000309788"/>
    </source>
</evidence>
<feature type="domain" description="Alpha-glutamyl/putrescinyl thymine pyrophosphorylase clade 3" evidence="1">
    <location>
        <begin position="5"/>
        <end position="232"/>
    </location>
</feature>
<keyword evidence="3" id="KW-1185">Reference proteome</keyword>
<comment type="caution">
    <text evidence="2">The sequence shown here is derived from an EMBL/GenBank/DDBJ whole genome shotgun (WGS) entry which is preliminary data.</text>
</comment>
<evidence type="ECO:0000313" key="2">
    <source>
        <dbReference type="EMBL" id="TLU95293.1"/>
    </source>
</evidence>
<dbReference type="AlphaFoldDB" id="A0A5R9KGQ1"/>
<gene>
    <name evidence="2" type="ORF">FEM55_07305</name>
</gene>
<dbReference type="InterPro" id="IPR041271">
    <property type="entry name" value="AGPT-Pplase3"/>
</dbReference>
<reference evidence="2 3" key="1">
    <citation type="submission" date="2019-05" db="EMBL/GenBank/DDBJ databases">
        <authorList>
            <person name="Qu J.-H."/>
        </authorList>
    </citation>
    <scope>NUCLEOTIDE SEQUENCE [LARGE SCALE GENOMIC DNA]</scope>
    <source>
        <strain evidence="2 3">Z12</strain>
    </source>
</reference>
<dbReference type="Proteomes" id="UP000309788">
    <property type="component" value="Unassembled WGS sequence"/>
</dbReference>
<protein>
    <recommendedName>
        <fullName evidence="1">Alpha-glutamyl/putrescinyl thymine pyrophosphorylase clade 3 domain-containing protein</fullName>
    </recommendedName>
</protein>
<name>A0A5R9KGQ1_9BACT</name>
<proteinExistence type="predicted"/>
<dbReference type="Pfam" id="PF18746">
    <property type="entry name" value="aGPT-Pplase3"/>
    <property type="match status" value="1"/>
</dbReference>
<accession>A0A5R9KGQ1</accession>
<sequence>MLSRQVQNFNEAYWLAFLAVHFGKNKNTQWELVRNVYGGLGNSRIWTWDAVKNNFEEFSNWMEDHELELTRAGHFGNHRKYESLKYSSRSGTVHVINSYLDWIGDDHVSRFEGFVNQSPEDPRKIFDLLYRSMRRVHRFGRTARFDYLTSIGKLNLVQIEPGRTYLQDATGPVRGSRLLFGGSSTASISKPDLEELLNLLEAKLNLPFGMQVLEDALCNWQKSPGTYEYFNG</sequence>